<dbReference type="Proteomes" id="UP000095512">
    <property type="component" value="Unassembled WGS sequence"/>
</dbReference>
<dbReference type="GO" id="GO:0009346">
    <property type="term" value="C:ATP-independent citrate lyase complex"/>
    <property type="evidence" value="ECO:0007669"/>
    <property type="project" value="InterPro"/>
</dbReference>
<name>A0A174J897_9FIRM</name>
<accession>A0A174J897</accession>
<evidence type="ECO:0000313" key="1">
    <source>
        <dbReference type="EMBL" id="CUO95873.1"/>
    </source>
</evidence>
<protein>
    <submittedName>
        <fullName evidence="1">Citrate lyase, alpha subunit</fullName>
        <ecNumber evidence="1">4.1.3.6</ecNumber>
    </submittedName>
</protein>
<dbReference type="GO" id="GO:0008814">
    <property type="term" value="F:citrate CoA-transferase activity"/>
    <property type="evidence" value="ECO:0007669"/>
    <property type="project" value="InterPro"/>
</dbReference>
<dbReference type="PANTHER" id="PTHR40596">
    <property type="entry name" value="CITRATE LYASE ALPHA CHAIN"/>
    <property type="match status" value="1"/>
</dbReference>
<dbReference type="GO" id="GO:0006084">
    <property type="term" value="P:acetyl-CoA metabolic process"/>
    <property type="evidence" value="ECO:0007669"/>
    <property type="project" value="InterPro"/>
</dbReference>
<dbReference type="GO" id="GO:0008815">
    <property type="term" value="F:citrate (pro-3S)-lyase activity"/>
    <property type="evidence" value="ECO:0007669"/>
    <property type="project" value="UniProtKB-EC"/>
</dbReference>
<dbReference type="InterPro" id="IPR006472">
    <property type="entry name" value="Citrate_lyase_asu"/>
</dbReference>
<evidence type="ECO:0000313" key="2">
    <source>
        <dbReference type="Proteomes" id="UP000095512"/>
    </source>
</evidence>
<dbReference type="GO" id="GO:0005737">
    <property type="term" value="C:cytoplasm"/>
    <property type="evidence" value="ECO:0007669"/>
    <property type="project" value="InterPro"/>
</dbReference>
<gene>
    <name evidence="1" type="primary">citF_1</name>
    <name evidence="1" type="ORF">ERS852480_02321</name>
</gene>
<dbReference type="EMBL" id="CZAB01000017">
    <property type="protein sequence ID" value="CUO95873.1"/>
    <property type="molecule type" value="Genomic_DNA"/>
</dbReference>
<dbReference type="Gene3D" id="3.40.1080.10">
    <property type="entry name" value="Glutaconate Coenzyme A-transferase"/>
    <property type="match status" value="2"/>
</dbReference>
<dbReference type="SUPFAM" id="SSF100950">
    <property type="entry name" value="NagB/RpiA/CoA transferase-like"/>
    <property type="match status" value="1"/>
</dbReference>
<dbReference type="PANTHER" id="PTHR40596:SF1">
    <property type="entry name" value="CITRATE LYASE ALPHA CHAIN"/>
    <property type="match status" value="1"/>
</dbReference>
<dbReference type="InterPro" id="IPR037171">
    <property type="entry name" value="NagB/RpiA_transferase-like"/>
</dbReference>
<proteinExistence type="predicted"/>
<organism evidence="1 2">
    <name type="scientific">Enterocloster clostridioformis</name>
    <dbReference type="NCBI Taxonomy" id="1531"/>
    <lineage>
        <taxon>Bacteria</taxon>
        <taxon>Bacillati</taxon>
        <taxon>Bacillota</taxon>
        <taxon>Clostridia</taxon>
        <taxon>Lachnospirales</taxon>
        <taxon>Lachnospiraceae</taxon>
        <taxon>Enterocloster</taxon>
    </lineage>
</organism>
<keyword evidence="1" id="KW-0456">Lyase</keyword>
<reference evidence="1 2" key="1">
    <citation type="submission" date="2015-09" db="EMBL/GenBank/DDBJ databases">
        <authorList>
            <consortium name="Pathogen Informatics"/>
        </authorList>
    </citation>
    <scope>NUCLEOTIDE SEQUENCE [LARGE SCALE GENOMIC DNA]</scope>
    <source>
        <strain evidence="1 2">2789STDY5834865</strain>
    </source>
</reference>
<sequence length="111" mass="11959">MRSHGGRVRAIITGEAHIHADKVAAITGCLVPFPNYPAHIPMQRVDYICVVDEIGDPAKIATGAAKPTTDQRKLLMAEYCTQVVANTPYFKDGLSYQTGVGGLTKPMGNLF</sequence>
<dbReference type="EC" id="4.1.3.6" evidence="1"/>
<dbReference type="Pfam" id="PF04223">
    <property type="entry name" value="CitF"/>
    <property type="match status" value="1"/>
</dbReference>
<dbReference type="AlphaFoldDB" id="A0A174J897"/>